<reference evidence="2 3" key="1">
    <citation type="submission" date="2016-11" db="EMBL/GenBank/DDBJ databases">
        <authorList>
            <person name="Jaros S."/>
            <person name="Januszkiewicz K."/>
            <person name="Wedrychowicz H."/>
        </authorList>
    </citation>
    <scope>NUCLEOTIDE SEQUENCE [LARGE SCALE GENOMIC DNA]</scope>
    <source>
        <strain evidence="2 3">DSM 29431</strain>
    </source>
</reference>
<feature type="transmembrane region" description="Helical" evidence="1">
    <location>
        <begin position="20"/>
        <end position="37"/>
    </location>
</feature>
<feature type="transmembrane region" description="Helical" evidence="1">
    <location>
        <begin position="132"/>
        <end position="155"/>
    </location>
</feature>
<dbReference type="AlphaFoldDB" id="A0A1M5MU45"/>
<dbReference type="Proteomes" id="UP000184221">
    <property type="component" value="Unassembled WGS sequence"/>
</dbReference>
<dbReference type="OrthoDB" id="2955631at2"/>
<protein>
    <submittedName>
        <fullName evidence="2">Uncharacterized membrane protein</fullName>
    </submittedName>
</protein>
<keyword evidence="1" id="KW-0812">Transmembrane</keyword>
<dbReference type="Pfam" id="PF10011">
    <property type="entry name" value="DUF2254"/>
    <property type="match status" value="1"/>
</dbReference>
<gene>
    <name evidence="2" type="ORF">SAMN05443551_0655</name>
</gene>
<sequence>MRARIWLILSRLWRRPGIRISAFGAAALIIAMIAPLLDRFIPEGLSDRFSRDAVLPILNILASSMLAVTTFSLGIMVSAFRSAAGQATPRAYRILMQDMTTLNVMSVFVGAFLFSLGAIVMFRAGFYGDSAAVIVFAMTLVCIFLIIIAILRWIAHLSQLGSLDHTLALVEAAAAPPLRRLAKTPNLGARNANNAPRVPDDAATLCAPVSGYVQFISLAELNTQLGKEEATLWVTAPPGSWVLKGAAIGYVSGFEEPDALLENFTLGDKRTVEQDARFGMVILSEVASRALSPGVNDPGTAIDVIHRMERILWEVSQQMATNDRDIETKYENVIIGTVSADDLLQDGFAALMQDGGDRFDVMAQMLKAANRLSRSEWSDMAKGAEKLRDTALGIIDRRIEDPDAVESLRQKAKQT</sequence>
<keyword evidence="1" id="KW-0472">Membrane</keyword>
<evidence type="ECO:0000313" key="2">
    <source>
        <dbReference type="EMBL" id="SHG80874.1"/>
    </source>
</evidence>
<dbReference type="RefSeq" id="WP_072776059.1">
    <property type="nucleotide sequence ID" value="NZ_FQXC01000001.1"/>
</dbReference>
<feature type="transmembrane region" description="Helical" evidence="1">
    <location>
        <begin position="101"/>
        <end position="126"/>
    </location>
</feature>
<dbReference type="InterPro" id="IPR018723">
    <property type="entry name" value="DUF2254_membrane"/>
</dbReference>
<evidence type="ECO:0000256" key="1">
    <source>
        <dbReference type="SAM" id="Phobius"/>
    </source>
</evidence>
<dbReference type="EMBL" id="FQXC01000001">
    <property type="protein sequence ID" value="SHG80874.1"/>
    <property type="molecule type" value="Genomic_DNA"/>
</dbReference>
<feature type="transmembrane region" description="Helical" evidence="1">
    <location>
        <begin position="57"/>
        <end position="80"/>
    </location>
</feature>
<keyword evidence="3" id="KW-1185">Reference proteome</keyword>
<dbReference type="STRING" id="996342.SAMN05443551_0655"/>
<proteinExistence type="predicted"/>
<accession>A0A1M5MU45</accession>
<evidence type="ECO:0000313" key="3">
    <source>
        <dbReference type="Proteomes" id="UP000184221"/>
    </source>
</evidence>
<keyword evidence="1" id="KW-1133">Transmembrane helix</keyword>
<name>A0A1M5MU45_9RHOB</name>
<organism evidence="2 3">
    <name type="scientific">Marivita hallyeonensis</name>
    <dbReference type="NCBI Taxonomy" id="996342"/>
    <lineage>
        <taxon>Bacteria</taxon>
        <taxon>Pseudomonadati</taxon>
        <taxon>Pseudomonadota</taxon>
        <taxon>Alphaproteobacteria</taxon>
        <taxon>Rhodobacterales</taxon>
        <taxon>Roseobacteraceae</taxon>
        <taxon>Marivita</taxon>
    </lineage>
</organism>